<protein>
    <submittedName>
        <fullName evidence="2">SAM9L-like protein</fullName>
    </submittedName>
</protein>
<evidence type="ECO:0000256" key="1">
    <source>
        <dbReference type="SAM" id="MobiDB-lite"/>
    </source>
</evidence>
<gene>
    <name evidence="2" type="ORF">MAR_030815</name>
</gene>
<feature type="compositionally biased region" description="Polar residues" evidence="1">
    <location>
        <begin position="1846"/>
        <end position="1863"/>
    </location>
</feature>
<feature type="compositionally biased region" description="Polar residues" evidence="1">
    <location>
        <begin position="1805"/>
        <end position="1821"/>
    </location>
</feature>
<evidence type="ECO:0000313" key="2">
    <source>
        <dbReference type="EMBL" id="WAR16221.1"/>
    </source>
</evidence>
<feature type="region of interest" description="Disordered" evidence="1">
    <location>
        <begin position="1846"/>
        <end position="1881"/>
    </location>
</feature>
<keyword evidence="3" id="KW-1185">Reference proteome</keyword>
<feature type="region of interest" description="Disordered" evidence="1">
    <location>
        <begin position="1729"/>
        <end position="1759"/>
    </location>
</feature>
<feature type="compositionally biased region" description="Basic residues" evidence="1">
    <location>
        <begin position="1868"/>
        <end position="1881"/>
    </location>
</feature>
<dbReference type="PANTHER" id="PTHR16155">
    <property type="entry name" value="DED DOMAIN-CONTAINING PROTEIN"/>
    <property type="match status" value="1"/>
</dbReference>
<reference evidence="2" key="1">
    <citation type="submission" date="2022-11" db="EMBL/GenBank/DDBJ databases">
        <title>Centuries of genome instability and evolution in soft-shell clam transmissible cancer (bioRxiv).</title>
        <authorList>
            <person name="Hart S.F.M."/>
            <person name="Yonemitsu M.A."/>
            <person name="Giersch R.M."/>
            <person name="Beal B.F."/>
            <person name="Arriagada G."/>
            <person name="Davis B.W."/>
            <person name="Ostrander E.A."/>
            <person name="Goff S.P."/>
            <person name="Metzger M.J."/>
        </authorList>
    </citation>
    <scope>NUCLEOTIDE SEQUENCE</scope>
    <source>
        <strain evidence="2">MELC-2E11</strain>
        <tissue evidence="2">Siphon/mantle</tissue>
    </source>
</reference>
<accession>A0ABY7F5X7</accession>
<sequence length="1881" mass="216682">MSGDMLSDASGSNRYYKAFQLNVDIGNEVLREVLNNELKASGHSLVEYMSLPNSQRIITDRQRRRVLHMHQVAQLNSPSLTLNEMDFTLLTFIILNMFTIPANDQQSVEKMRSKRNELVHIPSCELPDSTLFDESRRWIERLCSNTGDTFKEKVASTIQALENRHFVSRVCHSSKMKLIMEEKWFDLLKSEHNDDECVTLHGKINHHRQGASCCVIEEESIQNMPSEKFKEYLGRQMLNITENVELINAVCEIVRSESISSGVFADFSDSDLEDTFKKDLEKAGHKYGRGIHIGLKKVRESIKQRTKASNSVPVDTFREFGKNDGDCSYKKGTVRCTADDLLTPAHCFVNPNKGVNFEAEFVVNLIKFALAYMNARQNGTIHFGIKPSENNEGLVVGVPKLNIAKVYTYIAQSLKHTLQRHEVRLVEVCLGPIHMIPVGDELFVCEVDIEPSSSFLREAVMNANFPPWGLQHKKCFIFVKRNASSLIEVVDQNKLGNIQNEFSNVFEKRKYEEMARVSKENDKQYRLRELVKYLTAGSKYVTDEQVPHIVSGPYSDCAELEDMPRSLTIMESAFVSSDIVFDFDSSTDLREVIEKDNRYFDITLAEEVKSQSTKDNSAHDTPGPLWLYCNGNVARNASKMGIKDWFTSRYETVNALIEQSHQRHRKRTLILIFVYQPLSSNDPLFHTALDCCKRYVDETKVISDSEENISQLKNNLSQVFQKTDVDKLFFFGYPWQEIATAISPIFKHNPECICKMPLASGSFAILTQKEKYQLGIRDIELVSGDECSQSLEEMDDDMRKETEKRETEKFYRGNEVSWWNFEFQTHVCERDVFQSYVNDVVTKINEGCKRLEIVEIKHQPGAGGTTLGRHLIWHLSQFHRSDSASAYRCCIVRNVTEKETADQISKFREYKEVDHEKTKTVIVFVDNESEEALKTLKDDLDSLAYRVGSKSGRLVCLLIVVTRVHISKHNIDRYTVLKQFLSQREKAWFQHRMQDLEQNANHEDIQSLIAFNVMKENFSDTYIQSTTKGIMEGLRPNEEKLLQHLSLINTFDTDAMVPKLVFDELLGSFASSTKKYSTRELKESQKPVGLADFCMQKSNKRQTWKDTESLRLLIRHRNNAHDKCIAIVSPLLANSILFQLMGKCQLSIENVVDQLLDYVHDQRNEDTNSSDSFTEIVCNLFNKREKTVTENGEEKRNFFSNLVLELDSPSGGETEKECHQKTNRLMKKCFDVSGDPYVEQQRARHCIHVHDFEEAKEAIQASIERLDKVPILYDTYGQVYKGELEFVLKNTDAAAVNVNHVINLATNAIKMFRKAQDLDQEGQNSSFSMEVLTALYMLEQISKLPCIKENRNMFLRFLNGQNTDLFDFILPQIEGYRKGNHIQCHVEESLLFLEYESTMKKGRFSEIRNKKETADNLRRLKDKFSCIYTEQVRVHGSITAYTYNSIKDAYHNKKTHLALKSVAEEVRDKVRRNYLSHPRINLLEHERELMSFVGFYIIKLSLARRNEEREDVMPDEEFKKLLSTTEVLVQLQRDKLHTERKWKPYIEPFMYIGLLHWPLPKRLDIHEEEICEPEKYIQILNEWRDVYGQRLERGKRLDQHRRGRSTTFFALANGPPGMDIVDQDMIKGVWRNEQIKEGRYRKEVKEDDIWNDPTYIRLKGVVDGTGNNIHNEVKHFSRKANEMLIWHFDIPTCNNCHIFRNRKVSFVLGFSWRGPVAYDVAEVQSCELLPESSTGRERETKNEDPNRQDVETGQFADGTDKKHVFEAGTISSCNSSQYVSETPSEVLAQQSVAVQIPTSLKGQGQTVGFNKTDPNSPNVKTGQFADGTDEENVIAAASIETCYASQPVSETQPKVQAEQSGVSDSKKLTKRQKKNLKKKGK</sequence>
<feature type="compositionally biased region" description="Basic and acidic residues" evidence="1">
    <location>
        <begin position="1734"/>
        <end position="1750"/>
    </location>
</feature>
<evidence type="ECO:0000313" key="3">
    <source>
        <dbReference type="Proteomes" id="UP001164746"/>
    </source>
</evidence>
<dbReference type="EMBL" id="CP111021">
    <property type="protein sequence ID" value="WAR16221.1"/>
    <property type="molecule type" value="Genomic_DNA"/>
</dbReference>
<name>A0ABY7F5X7_MYAAR</name>
<dbReference type="PANTHER" id="PTHR16155:SF19">
    <property type="entry name" value="DED DOMAIN-CONTAINING PROTEIN"/>
    <property type="match status" value="1"/>
</dbReference>
<dbReference type="Proteomes" id="UP001164746">
    <property type="component" value="Chromosome 10"/>
</dbReference>
<organism evidence="2 3">
    <name type="scientific">Mya arenaria</name>
    <name type="common">Soft-shell clam</name>
    <dbReference type="NCBI Taxonomy" id="6604"/>
    <lineage>
        <taxon>Eukaryota</taxon>
        <taxon>Metazoa</taxon>
        <taxon>Spiralia</taxon>
        <taxon>Lophotrochozoa</taxon>
        <taxon>Mollusca</taxon>
        <taxon>Bivalvia</taxon>
        <taxon>Autobranchia</taxon>
        <taxon>Heteroconchia</taxon>
        <taxon>Euheterodonta</taxon>
        <taxon>Imparidentia</taxon>
        <taxon>Neoheterodontei</taxon>
        <taxon>Myida</taxon>
        <taxon>Myoidea</taxon>
        <taxon>Myidae</taxon>
        <taxon>Mya</taxon>
    </lineage>
</organism>
<feature type="region of interest" description="Disordered" evidence="1">
    <location>
        <begin position="1805"/>
        <end position="1825"/>
    </location>
</feature>
<proteinExistence type="predicted"/>